<dbReference type="InterPro" id="IPR044603">
    <property type="entry name" value="SAG101-like"/>
</dbReference>
<keyword evidence="3" id="KW-0963">Cytoplasm</keyword>
<proteinExistence type="predicted"/>
<sequence>MSNLHSLGLELANLAVSSDLLLKAWDAILEILPTPSDPNSPVSITFKVSQLPNETTLVAFDCSSTFNLQHLQGEAGDLVSSPVSFQFVCTKVNPSVSIHKAATDYFASVQAELSALQVPSYISFTSLISLTAVSQIDTSSPLIITGRSLGGSIASLFTLWLLDRIDPRKSKRPICITFGSPLLGDKALQQAISERATWVSCFLHVISNQDPIPRVFVSPETTSLTSQSTHSTSSYMPFGTTLFCSELGCASFEEPGTILQLMAKMSLKSLGANQGLQIFDYGGVLKILKSNAILRKFGNASEVINQSRTGITLLLQAIEVIETQEQATTEANALIIKVEKRLEIFLRRRKNAFDPNKNLNERRVNLSYIGWYKKVATNNGGYYDSYKNARSRGREELQNKEKIVKDQRILTQYWIKTVEDLGRKPQMEDASIRTRFKYGGTTYRRMVEPLDIAEYYSQGKKNYLKEGRSEHYKVMEQWLKDDEVSEKKQAVGMTEDSCFWAHVEEANISCGVLKDGDTSPRDKEVSLEKLVEFENYMMNSIEKYSVSTEVFLEGSTFMKFWRDYIAIRGNSYESKLTSFMNNKKGSSGSMVLMEYK</sequence>
<evidence type="ECO:0000259" key="8">
    <source>
        <dbReference type="Pfam" id="PF18117"/>
    </source>
</evidence>
<evidence type="ECO:0000256" key="6">
    <source>
        <dbReference type="ARBA" id="ARBA00023242"/>
    </source>
</evidence>
<dbReference type="InterPro" id="IPR041266">
    <property type="entry name" value="EDS1_EP"/>
</dbReference>
<feature type="domain" description="Fungal lipase-type" evidence="7">
    <location>
        <begin position="132"/>
        <end position="216"/>
    </location>
</feature>
<dbReference type="GO" id="GO:0005737">
    <property type="term" value="C:cytoplasm"/>
    <property type="evidence" value="ECO:0007669"/>
    <property type="project" value="UniProtKB-SubCell"/>
</dbReference>
<evidence type="ECO:0000256" key="1">
    <source>
        <dbReference type="ARBA" id="ARBA00004123"/>
    </source>
</evidence>
<evidence type="ECO:0000313" key="10">
    <source>
        <dbReference type="Proteomes" id="UP001188597"/>
    </source>
</evidence>
<evidence type="ECO:0000259" key="7">
    <source>
        <dbReference type="Pfam" id="PF01764"/>
    </source>
</evidence>
<evidence type="ECO:0000313" key="9">
    <source>
        <dbReference type="EMBL" id="KAK3028018.1"/>
    </source>
</evidence>
<dbReference type="InterPro" id="IPR002921">
    <property type="entry name" value="Fungal_lipase-type"/>
</dbReference>
<dbReference type="AlphaFoldDB" id="A0AA89B6B3"/>
<dbReference type="GO" id="GO:0005634">
    <property type="term" value="C:nucleus"/>
    <property type="evidence" value="ECO:0007669"/>
    <property type="project" value="UniProtKB-SubCell"/>
</dbReference>
<accession>A0AA89B6B3</accession>
<protein>
    <recommendedName>
        <fullName evidence="11">Senescence-associated carboxylesterase 101</fullName>
    </recommendedName>
</protein>
<dbReference type="InterPro" id="IPR029058">
    <property type="entry name" value="AB_hydrolase_fold"/>
</dbReference>
<dbReference type="Proteomes" id="UP001188597">
    <property type="component" value="Unassembled WGS sequence"/>
</dbReference>
<dbReference type="GO" id="GO:0006629">
    <property type="term" value="P:lipid metabolic process"/>
    <property type="evidence" value="ECO:0007669"/>
    <property type="project" value="InterPro"/>
</dbReference>
<comment type="subcellular location">
    <subcellularLocation>
        <location evidence="2">Cytoplasm</location>
    </subcellularLocation>
    <subcellularLocation>
        <location evidence="1">Nucleus</location>
    </subcellularLocation>
</comment>
<keyword evidence="6" id="KW-0539">Nucleus</keyword>
<dbReference type="Gene3D" id="3.40.50.1820">
    <property type="entry name" value="alpha/beta hydrolase"/>
    <property type="match status" value="1"/>
</dbReference>
<dbReference type="Pfam" id="PF18117">
    <property type="entry name" value="EDS1_EP"/>
    <property type="match status" value="1"/>
</dbReference>
<feature type="domain" description="EDS1 EP" evidence="8">
    <location>
        <begin position="369"/>
        <end position="579"/>
    </location>
</feature>
<dbReference type="GO" id="GO:0006952">
    <property type="term" value="P:defense response"/>
    <property type="evidence" value="ECO:0007669"/>
    <property type="project" value="UniProtKB-KW"/>
</dbReference>
<dbReference type="PANTHER" id="PTHR46898">
    <property type="entry name" value="SENESCENCE-ASSOCIATED CARBOXYLESTERASE 101"/>
    <property type="match status" value="1"/>
</dbReference>
<organism evidence="9 10">
    <name type="scientific">Escallonia herrerae</name>
    <dbReference type="NCBI Taxonomy" id="1293975"/>
    <lineage>
        <taxon>Eukaryota</taxon>
        <taxon>Viridiplantae</taxon>
        <taxon>Streptophyta</taxon>
        <taxon>Embryophyta</taxon>
        <taxon>Tracheophyta</taxon>
        <taxon>Spermatophyta</taxon>
        <taxon>Magnoliopsida</taxon>
        <taxon>eudicotyledons</taxon>
        <taxon>Gunneridae</taxon>
        <taxon>Pentapetalae</taxon>
        <taxon>asterids</taxon>
        <taxon>campanulids</taxon>
        <taxon>Escalloniales</taxon>
        <taxon>Escalloniaceae</taxon>
        <taxon>Escallonia</taxon>
    </lineage>
</organism>
<dbReference type="EMBL" id="JAVXUP010000432">
    <property type="protein sequence ID" value="KAK3028018.1"/>
    <property type="molecule type" value="Genomic_DNA"/>
</dbReference>
<evidence type="ECO:0008006" key="11">
    <source>
        <dbReference type="Google" id="ProtNLM"/>
    </source>
</evidence>
<comment type="caution">
    <text evidence="9">The sequence shown here is derived from an EMBL/GenBank/DDBJ whole genome shotgun (WGS) entry which is preliminary data.</text>
</comment>
<gene>
    <name evidence="9" type="ORF">RJ639_040017</name>
</gene>
<evidence type="ECO:0000256" key="2">
    <source>
        <dbReference type="ARBA" id="ARBA00004496"/>
    </source>
</evidence>
<name>A0AA89B6B3_9ASTE</name>
<dbReference type="PANTHER" id="PTHR46898:SF3">
    <property type="entry name" value="FUNGAL LIPASE-LIKE DOMAIN-CONTAINING PROTEIN"/>
    <property type="match status" value="1"/>
</dbReference>
<dbReference type="GO" id="GO:0052689">
    <property type="term" value="F:carboxylic ester hydrolase activity"/>
    <property type="evidence" value="ECO:0007669"/>
    <property type="project" value="InterPro"/>
</dbReference>
<keyword evidence="10" id="KW-1185">Reference proteome</keyword>
<evidence type="ECO:0000256" key="4">
    <source>
        <dbReference type="ARBA" id="ARBA00022801"/>
    </source>
</evidence>
<evidence type="ECO:0000256" key="3">
    <source>
        <dbReference type="ARBA" id="ARBA00022490"/>
    </source>
</evidence>
<dbReference type="SUPFAM" id="SSF53474">
    <property type="entry name" value="alpha/beta-Hydrolases"/>
    <property type="match status" value="1"/>
</dbReference>
<reference evidence="9" key="1">
    <citation type="submission" date="2022-12" db="EMBL/GenBank/DDBJ databases">
        <title>Draft genome assemblies for two species of Escallonia (Escalloniales).</title>
        <authorList>
            <person name="Chanderbali A."/>
            <person name="Dervinis C."/>
            <person name="Anghel I."/>
            <person name="Soltis D."/>
            <person name="Soltis P."/>
            <person name="Zapata F."/>
        </authorList>
    </citation>
    <scope>NUCLEOTIDE SEQUENCE</scope>
    <source>
        <strain evidence="9">UCBG64.0493</strain>
        <tissue evidence="9">Leaf</tissue>
    </source>
</reference>
<keyword evidence="5" id="KW-0611">Plant defense</keyword>
<evidence type="ECO:0000256" key="5">
    <source>
        <dbReference type="ARBA" id="ARBA00022821"/>
    </source>
</evidence>
<keyword evidence="4" id="KW-0378">Hydrolase</keyword>
<dbReference type="Pfam" id="PF01764">
    <property type="entry name" value="Lipase_3"/>
    <property type="match status" value="1"/>
</dbReference>